<reference evidence="1 2" key="1">
    <citation type="submission" date="2015-08" db="EMBL/GenBank/DDBJ databases">
        <title>Next Generation Sequencing and Analysis of the Genome of Puccinia sorghi L Schw, the Causal Agent of Maize Common Rust.</title>
        <authorList>
            <person name="Rochi L."/>
            <person name="Burguener G."/>
            <person name="Darino M."/>
            <person name="Turjanski A."/>
            <person name="Kreff E."/>
            <person name="Dieguez M.J."/>
            <person name="Sacco F."/>
        </authorList>
    </citation>
    <scope>NUCLEOTIDE SEQUENCE [LARGE SCALE GENOMIC DNA]</scope>
    <source>
        <strain evidence="1 2">RO10H11247</strain>
    </source>
</reference>
<dbReference type="SUPFAM" id="SSF47954">
    <property type="entry name" value="Cyclin-like"/>
    <property type="match status" value="1"/>
</dbReference>
<evidence type="ECO:0000313" key="2">
    <source>
        <dbReference type="Proteomes" id="UP000037035"/>
    </source>
</evidence>
<dbReference type="PANTHER" id="PTHR15615">
    <property type="match status" value="1"/>
</dbReference>
<evidence type="ECO:0008006" key="3">
    <source>
        <dbReference type="Google" id="ProtNLM"/>
    </source>
</evidence>
<dbReference type="PANTHER" id="PTHR15615:SF27">
    <property type="entry name" value="PHO85 CYCLIN CLG1"/>
    <property type="match status" value="1"/>
</dbReference>
<dbReference type="InterPro" id="IPR036915">
    <property type="entry name" value="Cyclin-like_sf"/>
</dbReference>
<dbReference type="InterPro" id="IPR013922">
    <property type="entry name" value="Cyclin_PHO80-like"/>
</dbReference>
<dbReference type="Pfam" id="PF08613">
    <property type="entry name" value="Cyclin"/>
    <property type="match status" value="1"/>
</dbReference>
<accession>A0A0L6V9N1</accession>
<dbReference type="VEuPathDB" id="FungiDB:VP01_2307g2"/>
<dbReference type="AlphaFoldDB" id="A0A0L6V9N1"/>
<sequence length="627" mass="69051">MSWSPTWAPYALSPSNPTSSLFDPCLPRPHGSHRNPQATELLKFSMNVTNNRSDRQPLGSTIQLPPIHGPIGLRRSPLPSFARLPTIVPGVVGCQPTAFPRKSSPAAYPLSARYSLPSPMDSTHFGPLTQQLAPLKVNHLYGPFNDHHPYSSPTLSPHPPLCSHHPALTNIPPKRSKAALATEDWDHPSFARPPHRAVVEPQSQNPTDFCHPAATSPRDMNTAYHTPSIPDFSQPLSDEPLVPSVYPVPPPPPYEQSAAPLSDLAADIVWERCYFPKSRPPTTTASPLAPWDSAFGWSTCNGFHSGASPSTHMSRLANPSSNNWLGASANTFGVIGAEAKARRFNRQYSSLVSPPQSDCSNSPAHIRKPSIGTKMEVKPAFRRWTRQVLENTLLSPQVLILALYYIDSLAGNDVFGDANGKMSLLPYKMLLAALVVANKTLDDHSYRNSTFANVSSMTNAEVNAIEVALLKSLKFDVVPTCLQWTNWLKEVISAGERSGLLLPEISPRSPVSPLPTPLYESHHEQRFSQPFEGYHLLQGSIFDQLPASENHWHSEVDPLVQHVNHKPIHASSALPANFCSNDLRFHPVPTRPENQGEFLGSSHFRADFAPSYHESYFPRVFPAHSSQ</sequence>
<dbReference type="GO" id="GO:0019901">
    <property type="term" value="F:protein kinase binding"/>
    <property type="evidence" value="ECO:0007669"/>
    <property type="project" value="InterPro"/>
</dbReference>
<name>A0A0L6V9N1_9BASI</name>
<organism evidence="1 2">
    <name type="scientific">Puccinia sorghi</name>
    <dbReference type="NCBI Taxonomy" id="27349"/>
    <lineage>
        <taxon>Eukaryota</taxon>
        <taxon>Fungi</taxon>
        <taxon>Dikarya</taxon>
        <taxon>Basidiomycota</taxon>
        <taxon>Pucciniomycotina</taxon>
        <taxon>Pucciniomycetes</taxon>
        <taxon>Pucciniales</taxon>
        <taxon>Pucciniaceae</taxon>
        <taxon>Puccinia</taxon>
    </lineage>
</organism>
<dbReference type="OrthoDB" id="244495at2759"/>
<dbReference type="Proteomes" id="UP000037035">
    <property type="component" value="Unassembled WGS sequence"/>
</dbReference>
<keyword evidence="2" id="KW-1185">Reference proteome</keyword>
<evidence type="ECO:0000313" key="1">
    <source>
        <dbReference type="EMBL" id="KNZ56830.1"/>
    </source>
</evidence>
<proteinExistence type="predicted"/>
<dbReference type="GO" id="GO:0016538">
    <property type="term" value="F:cyclin-dependent protein serine/threonine kinase regulator activity"/>
    <property type="evidence" value="ECO:0007669"/>
    <property type="project" value="TreeGrafter"/>
</dbReference>
<gene>
    <name evidence="1" type="ORF">VP01_2307g2</name>
</gene>
<protein>
    <recommendedName>
        <fullName evidence="3">Cyclin N-terminal domain-containing protein</fullName>
    </recommendedName>
</protein>
<dbReference type="GO" id="GO:0005634">
    <property type="term" value="C:nucleus"/>
    <property type="evidence" value="ECO:0007669"/>
    <property type="project" value="TreeGrafter"/>
</dbReference>
<dbReference type="EMBL" id="LAVV01007178">
    <property type="protein sequence ID" value="KNZ56830.1"/>
    <property type="molecule type" value="Genomic_DNA"/>
</dbReference>
<comment type="caution">
    <text evidence="1">The sequence shown here is derived from an EMBL/GenBank/DDBJ whole genome shotgun (WGS) entry which is preliminary data.</text>
</comment>
<dbReference type="GO" id="GO:0000307">
    <property type="term" value="C:cyclin-dependent protein kinase holoenzyme complex"/>
    <property type="evidence" value="ECO:0007669"/>
    <property type="project" value="TreeGrafter"/>
</dbReference>
<dbReference type="STRING" id="27349.A0A0L6V9N1"/>
<dbReference type="Gene3D" id="1.10.472.10">
    <property type="entry name" value="Cyclin-like"/>
    <property type="match status" value="1"/>
</dbReference>
<dbReference type="CDD" id="cd20557">
    <property type="entry name" value="CYCLIN_ScPCL1-like"/>
    <property type="match status" value="1"/>
</dbReference>